<evidence type="ECO:0000256" key="2">
    <source>
        <dbReference type="ARBA" id="ARBA00022679"/>
    </source>
</evidence>
<dbReference type="InterPro" id="IPR002792">
    <property type="entry name" value="TRAM_dom"/>
</dbReference>
<evidence type="ECO:0000259" key="5">
    <source>
        <dbReference type="PROSITE" id="PS50926"/>
    </source>
</evidence>
<keyword evidence="1 4" id="KW-0489">Methyltransferase</keyword>
<dbReference type="AlphaFoldDB" id="A0A7K1FQM0"/>
<evidence type="ECO:0000256" key="3">
    <source>
        <dbReference type="ARBA" id="ARBA00022691"/>
    </source>
</evidence>
<dbReference type="GO" id="GO:0070475">
    <property type="term" value="P:rRNA base methylation"/>
    <property type="evidence" value="ECO:0007669"/>
    <property type="project" value="TreeGrafter"/>
</dbReference>
<dbReference type="Pfam" id="PF01938">
    <property type="entry name" value="TRAM"/>
    <property type="match status" value="1"/>
</dbReference>
<feature type="binding site" evidence="4">
    <location>
        <position position="286"/>
    </location>
    <ligand>
        <name>S-adenosyl-L-methionine</name>
        <dbReference type="ChEBI" id="CHEBI:59789"/>
    </ligand>
</feature>
<accession>A0A7K1FQM0</accession>
<dbReference type="RefSeq" id="WP_154770421.1">
    <property type="nucleotide sequence ID" value="NZ_WLYK01000009.1"/>
</dbReference>
<dbReference type="Gene3D" id="3.40.50.150">
    <property type="entry name" value="Vaccinia Virus protein VP39"/>
    <property type="match status" value="1"/>
</dbReference>
<dbReference type="Proteomes" id="UP000460221">
    <property type="component" value="Unassembled WGS sequence"/>
</dbReference>
<reference evidence="6 7" key="1">
    <citation type="submission" date="2019-11" db="EMBL/GenBank/DDBJ databases">
        <authorList>
            <person name="Jiang L.-Q."/>
        </authorList>
    </citation>
    <scope>NUCLEOTIDE SEQUENCE [LARGE SCALE GENOMIC DNA]</scope>
    <source>
        <strain evidence="6 7">YIM 132087</strain>
    </source>
</reference>
<comment type="similarity">
    <text evidence="4">Belongs to the class I-like SAM-binding methyltransferase superfamily. RNA M5U methyltransferase family.</text>
</comment>
<dbReference type="Pfam" id="PF05958">
    <property type="entry name" value="tRNA_U5-meth_tr"/>
    <property type="match status" value="1"/>
</dbReference>
<dbReference type="PANTHER" id="PTHR11061">
    <property type="entry name" value="RNA M5U METHYLTRANSFERASE"/>
    <property type="match status" value="1"/>
</dbReference>
<feature type="binding site" evidence="4">
    <location>
        <position position="310"/>
    </location>
    <ligand>
        <name>S-adenosyl-L-methionine</name>
        <dbReference type="ChEBI" id="CHEBI:59789"/>
    </ligand>
</feature>
<organism evidence="6 7">
    <name type="scientific">Nakamurella alba</name>
    <dbReference type="NCBI Taxonomy" id="2665158"/>
    <lineage>
        <taxon>Bacteria</taxon>
        <taxon>Bacillati</taxon>
        <taxon>Actinomycetota</taxon>
        <taxon>Actinomycetes</taxon>
        <taxon>Nakamurellales</taxon>
        <taxon>Nakamurellaceae</taxon>
        <taxon>Nakamurella</taxon>
    </lineage>
</organism>
<evidence type="ECO:0000256" key="1">
    <source>
        <dbReference type="ARBA" id="ARBA00022603"/>
    </source>
</evidence>
<dbReference type="Gene3D" id="2.40.50.1070">
    <property type="match status" value="1"/>
</dbReference>
<dbReference type="PANTHER" id="PTHR11061:SF30">
    <property type="entry name" value="TRNA (URACIL(54)-C(5))-METHYLTRANSFERASE"/>
    <property type="match status" value="1"/>
</dbReference>
<feature type="binding site" evidence="4">
    <location>
        <position position="255"/>
    </location>
    <ligand>
        <name>S-adenosyl-L-methionine</name>
        <dbReference type="ChEBI" id="CHEBI:59789"/>
    </ligand>
</feature>
<feature type="active site" description="Nucleophile" evidence="4">
    <location>
        <position position="380"/>
    </location>
</feature>
<dbReference type="CDD" id="cd02440">
    <property type="entry name" value="AdoMet_MTases"/>
    <property type="match status" value="1"/>
</dbReference>
<dbReference type="Gene3D" id="2.40.50.140">
    <property type="entry name" value="Nucleic acid-binding proteins"/>
    <property type="match status" value="1"/>
</dbReference>
<proteinExistence type="inferred from homology"/>
<evidence type="ECO:0000256" key="4">
    <source>
        <dbReference type="PROSITE-ProRule" id="PRU01024"/>
    </source>
</evidence>
<protein>
    <submittedName>
        <fullName evidence="6">TRAM domain-containing protein</fullName>
    </submittedName>
</protein>
<dbReference type="PROSITE" id="PS50926">
    <property type="entry name" value="TRAM"/>
    <property type="match status" value="1"/>
</dbReference>
<dbReference type="InterPro" id="IPR010280">
    <property type="entry name" value="U5_MeTrfase_fam"/>
</dbReference>
<keyword evidence="7" id="KW-1185">Reference proteome</keyword>
<dbReference type="SUPFAM" id="SSF50249">
    <property type="entry name" value="Nucleic acid-binding proteins"/>
    <property type="match status" value="1"/>
</dbReference>
<feature type="binding site" evidence="4">
    <location>
        <position position="353"/>
    </location>
    <ligand>
        <name>S-adenosyl-L-methionine</name>
        <dbReference type="ChEBI" id="CHEBI:59789"/>
    </ligand>
</feature>
<dbReference type="PROSITE" id="PS51687">
    <property type="entry name" value="SAM_MT_RNA_M5U"/>
    <property type="match status" value="1"/>
</dbReference>
<dbReference type="InterPro" id="IPR030391">
    <property type="entry name" value="MeTrfase_TrmA_CS"/>
</dbReference>
<dbReference type="InterPro" id="IPR029063">
    <property type="entry name" value="SAM-dependent_MTases_sf"/>
</dbReference>
<evidence type="ECO:0000313" key="7">
    <source>
        <dbReference type="Proteomes" id="UP000460221"/>
    </source>
</evidence>
<comment type="caution">
    <text evidence="6">The sequence shown here is derived from an EMBL/GenBank/DDBJ whole genome shotgun (WGS) entry which is preliminary data.</text>
</comment>
<dbReference type="GO" id="GO:0070041">
    <property type="term" value="F:rRNA (uridine-C5-)-methyltransferase activity"/>
    <property type="evidence" value="ECO:0007669"/>
    <property type="project" value="TreeGrafter"/>
</dbReference>
<sequence>MSVEEDVADTLEVGQLVDLEIGPVAHGGICVARYHRRVVFVRLALPGERVRVRLTEVRRGSFCRGEVVEVLQPSADRREAPCSHYGPAACGGCDLQHVSPDGQLRWKADVVAEQLHRLAGINRSVTVEALPGNGFGWRTRVRWALDPEGRIGPRAQRSHRVVPVGRTAPCLIAADGLGDLATVTEPPMSLLRAAAARAPHRGRGRGSRPVLPEVTLTRDAGGRTHAVWEHGPDVERITEHAVGRDFSVAADGFWQVHPAAAETLAGAVREALGGRLGAGERAWDLYGGVGLFTEVLHRCVGDTGTVVSVEGDRTASALAQENVGTLPGVQVVQGDVAAAVAGIDGTVDAIVLDPPRTGAGQDLCRALAGRGARTIVYVACDPAALGRDTAVLLQSGYALASLRAFDCFPQTHHVECVAVFVSAGSAA</sequence>
<feature type="domain" description="TRAM" evidence="5">
    <location>
        <begin position="10"/>
        <end position="69"/>
    </location>
</feature>
<dbReference type="InterPro" id="IPR012340">
    <property type="entry name" value="NA-bd_OB-fold"/>
</dbReference>
<dbReference type="SUPFAM" id="SSF53335">
    <property type="entry name" value="S-adenosyl-L-methionine-dependent methyltransferases"/>
    <property type="match status" value="1"/>
</dbReference>
<keyword evidence="2 4" id="KW-0808">Transferase</keyword>
<evidence type="ECO:0000313" key="6">
    <source>
        <dbReference type="EMBL" id="MTD16441.1"/>
    </source>
</evidence>
<keyword evidence="3 4" id="KW-0949">S-adenosyl-L-methionine</keyword>
<name>A0A7K1FQM0_9ACTN</name>
<dbReference type="PROSITE" id="PS01231">
    <property type="entry name" value="TRMA_2"/>
    <property type="match status" value="1"/>
</dbReference>
<dbReference type="EMBL" id="WLYK01000009">
    <property type="protein sequence ID" value="MTD16441.1"/>
    <property type="molecule type" value="Genomic_DNA"/>
</dbReference>
<gene>
    <name evidence="6" type="ORF">GIS00_21115</name>
</gene>